<evidence type="ECO:0000313" key="2">
    <source>
        <dbReference type="Proteomes" id="UP001107558"/>
    </source>
</evidence>
<evidence type="ECO:0000313" key="1">
    <source>
        <dbReference type="EMBL" id="KAG5676234.1"/>
    </source>
</evidence>
<dbReference type="Proteomes" id="UP001107558">
    <property type="component" value="Chromosome 2"/>
</dbReference>
<dbReference type="AlphaFoldDB" id="A0A9J6C2I2"/>
<proteinExistence type="predicted"/>
<protein>
    <submittedName>
        <fullName evidence="1">Uncharacterized protein</fullName>
    </submittedName>
</protein>
<comment type="caution">
    <text evidence="1">The sequence shown here is derived from an EMBL/GenBank/DDBJ whole genome shotgun (WGS) entry which is preliminary data.</text>
</comment>
<name>A0A9J6C2I2_POLVA</name>
<organism evidence="1 2">
    <name type="scientific">Polypedilum vanderplanki</name>
    <name type="common">Sleeping chironomid midge</name>
    <dbReference type="NCBI Taxonomy" id="319348"/>
    <lineage>
        <taxon>Eukaryota</taxon>
        <taxon>Metazoa</taxon>
        <taxon>Ecdysozoa</taxon>
        <taxon>Arthropoda</taxon>
        <taxon>Hexapoda</taxon>
        <taxon>Insecta</taxon>
        <taxon>Pterygota</taxon>
        <taxon>Neoptera</taxon>
        <taxon>Endopterygota</taxon>
        <taxon>Diptera</taxon>
        <taxon>Nematocera</taxon>
        <taxon>Chironomoidea</taxon>
        <taxon>Chironomidae</taxon>
        <taxon>Chironominae</taxon>
        <taxon>Polypedilum</taxon>
        <taxon>Polypedilum</taxon>
    </lineage>
</organism>
<dbReference type="OrthoDB" id="548795at2759"/>
<gene>
    <name evidence="1" type="ORF">PVAND_006083</name>
</gene>
<sequence>MLLMNYLKNLEWFLVYNNINQRFFRKIVWRLATLPEITDASDNLERNISTFLKKIELVEWTPDEKLMDEVLNVDKLQTIQEFAAIYGDCASMLTFEDCHWPVQDDHVPSSISTRGKYDVNLIFERDGKMRK</sequence>
<keyword evidence="2" id="KW-1185">Reference proteome</keyword>
<accession>A0A9J6C2I2</accession>
<reference evidence="1" key="1">
    <citation type="submission" date="2021-03" db="EMBL/GenBank/DDBJ databases">
        <title>Chromosome level genome of the anhydrobiotic midge Polypedilum vanderplanki.</title>
        <authorList>
            <person name="Yoshida Y."/>
            <person name="Kikawada T."/>
            <person name="Gusev O."/>
        </authorList>
    </citation>
    <scope>NUCLEOTIDE SEQUENCE</scope>
    <source>
        <strain evidence="1">NIAS01</strain>
        <tissue evidence="1">Whole body or cell culture</tissue>
    </source>
</reference>
<dbReference type="EMBL" id="JADBJN010000002">
    <property type="protein sequence ID" value="KAG5676234.1"/>
    <property type="molecule type" value="Genomic_DNA"/>
</dbReference>